<dbReference type="AlphaFoldDB" id="A0A370K886"/>
<feature type="chain" id="PRO_5016910523" evidence="1">
    <location>
        <begin position="23"/>
        <end position="103"/>
    </location>
</feature>
<reference evidence="3 4" key="1">
    <citation type="submission" date="2018-07" db="EMBL/GenBank/DDBJ databases">
        <title>Dyella solisilvae sp. nov., isolated from the pine and broad-leaved mixed forest soil.</title>
        <authorList>
            <person name="Gao Z."/>
            <person name="Qiu L."/>
        </authorList>
    </citation>
    <scope>NUCLEOTIDE SEQUENCE [LARGE SCALE GENOMIC DNA]</scope>
    <source>
        <strain evidence="3 4">DHG54</strain>
    </source>
</reference>
<comment type="caution">
    <text evidence="3">The sequence shown here is derived from an EMBL/GenBank/DDBJ whole genome shotgun (WGS) entry which is preliminary data.</text>
</comment>
<dbReference type="OrthoDB" id="5955561at2"/>
<organism evidence="3 4">
    <name type="scientific">Dyella solisilvae</name>
    <dbReference type="NCBI Taxonomy" id="1920168"/>
    <lineage>
        <taxon>Bacteria</taxon>
        <taxon>Pseudomonadati</taxon>
        <taxon>Pseudomonadota</taxon>
        <taxon>Gammaproteobacteria</taxon>
        <taxon>Lysobacterales</taxon>
        <taxon>Rhodanobacteraceae</taxon>
        <taxon>Dyella</taxon>
    </lineage>
</organism>
<accession>A0A370K886</accession>
<dbReference type="PROSITE" id="PS50222">
    <property type="entry name" value="EF_HAND_2"/>
    <property type="match status" value="1"/>
</dbReference>
<dbReference type="Gene3D" id="1.10.238.10">
    <property type="entry name" value="EF-hand"/>
    <property type="match status" value="1"/>
</dbReference>
<name>A0A370K886_9GAMM</name>
<sequence>MRRIRLFAAVIAMACAASALHAQIGVGSIATQIQNWQKNFDAADTNHDGMLTKEEAQKGPVPFIREHFDEIDKQHRGMVSKQDVSDYVRAMQGAGPAKASTSR</sequence>
<keyword evidence="1" id="KW-0732">Signal</keyword>
<dbReference type="GO" id="GO:0005509">
    <property type="term" value="F:calcium ion binding"/>
    <property type="evidence" value="ECO:0007669"/>
    <property type="project" value="InterPro"/>
</dbReference>
<proteinExistence type="predicted"/>
<protein>
    <submittedName>
        <fullName evidence="3">EF-hand domain-containing protein</fullName>
    </submittedName>
</protein>
<dbReference type="Proteomes" id="UP000254711">
    <property type="component" value="Unassembled WGS sequence"/>
</dbReference>
<feature type="signal peptide" evidence="1">
    <location>
        <begin position="1"/>
        <end position="22"/>
    </location>
</feature>
<keyword evidence="4" id="KW-1185">Reference proteome</keyword>
<evidence type="ECO:0000313" key="4">
    <source>
        <dbReference type="Proteomes" id="UP000254711"/>
    </source>
</evidence>
<dbReference type="SUPFAM" id="SSF47473">
    <property type="entry name" value="EF-hand"/>
    <property type="match status" value="1"/>
</dbReference>
<feature type="domain" description="EF-hand" evidence="2">
    <location>
        <begin position="31"/>
        <end position="66"/>
    </location>
</feature>
<dbReference type="RefSeq" id="WP_114824930.1">
    <property type="nucleotide sequence ID" value="NZ_QQSY01000002.1"/>
</dbReference>
<evidence type="ECO:0000256" key="1">
    <source>
        <dbReference type="SAM" id="SignalP"/>
    </source>
</evidence>
<dbReference type="EMBL" id="QQSY01000002">
    <property type="protein sequence ID" value="RDI98843.1"/>
    <property type="molecule type" value="Genomic_DNA"/>
</dbReference>
<evidence type="ECO:0000259" key="2">
    <source>
        <dbReference type="PROSITE" id="PS50222"/>
    </source>
</evidence>
<dbReference type="InterPro" id="IPR002048">
    <property type="entry name" value="EF_hand_dom"/>
</dbReference>
<evidence type="ECO:0000313" key="3">
    <source>
        <dbReference type="EMBL" id="RDI98843.1"/>
    </source>
</evidence>
<dbReference type="InterPro" id="IPR011992">
    <property type="entry name" value="EF-hand-dom_pair"/>
</dbReference>
<gene>
    <name evidence="3" type="ORF">DVT68_10065</name>
</gene>